<dbReference type="EMBL" id="CP003364">
    <property type="protein sequence ID" value="AGA26015.1"/>
    <property type="molecule type" value="Genomic_DNA"/>
</dbReference>
<dbReference type="Proteomes" id="UP000010798">
    <property type="component" value="Chromosome"/>
</dbReference>
<dbReference type="AlphaFoldDB" id="L0DAY2"/>
<dbReference type="STRING" id="886293.Sinac_1637"/>
<sequence length="134" mass="15196">MFDTLEDRREVGEVIRAFGLSPATTAADVTRLRPFAEIVKLLPRGRGGRSRHVSVMHRWTLTGRLNQKLESVQTGGIRCTSLLWVYEFFQRLTTADQPTTQANSQPTFPLQVRTSTQREKALARAERELDKLGV</sequence>
<evidence type="ECO:0000313" key="1">
    <source>
        <dbReference type="EMBL" id="AGA26015.1"/>
    </source>
</evidence>
<name>L0DAY2_SINAD</name>
<dbReference type="HOGENOM" id="CLU_1894786_0_0_0"/>
<dbReference type="OrthoDB" id="290434at2"/>
<protein>
    <submittedName>
        <fullName evidence="1">Uncharacterized protein</fullName>
    </submittedName>
</protein>
<proteinExistence type="predicted"/>
<dbReference type="KEGG" id="saci:Sinac_1637"/>
<reference evidence="1 2" key="1">
    <citation type="submission" date="2012-02" db="EMBL/GenBank/DDBJ databases">
        <title>Complete sequence of chromosome of Singulisphaera acidiphila DSM 18658.</title>
        <authorList>
            <consortium name="US DOE Joint Genome Institute (JGI-PGF)"/>
            <person name="Lucas S."/>
            <person name="Copeland A."/>
            <person name="Lapidus A."/>
            <person name="Glavina del Rio T."/>
            <person name="Dalin E."/>
            <person name="Tice H."/>
            <person name="Bruce D."/>
            <person name="Goodwin L."/>
            <person name="Pitluck S."/>
            <person name="Peters L."/>
            <person name="Ovchinnikova G."/>
            <person name="Chertkov O."/>
            <person name="Kyrpides N."/>
            <person name="Mavromatis K."/>
            <person name="Ivanova N."/>
            <person name="Brettin T."/>
            <person name="Detter J.C."/>
            <person name="Han C."/>
            <person name="Larimer F."/>
            <person name="Land M."/>
            <person name="Hauser L."/>
            <person name="Markowitz V."/>
            <person name="Cheng J.-F."/>
            <person name="Hugenholtz P."/>
            <person name="Woyke T."/>
            <person name="Wu D."/>
            <person name="Tindall B."/>
            <person name="Pomrenke H."/>
            <person name="Brambilla E."/>
            <person name="Klenk H.-P."/>
            <person name="Eisen J.A."/>
        </authorList>
    </citation>
    <scope>NUCLEOTIDE SEQUENCE [LARGE SCALE GENOMIC DNA]</scope>
    <source>
        <strain evidence="2">ATCC BAA-1392 / DSM 18658 / VKM B-2454 / MOB10</strain>
    </source>
</reference>
<gene>
    <name evidence="1" type="ordered locus">Sinac_1637</name>
</gene>
<accession>L0DAY2</accession>
<keyword evidence="2" id="KW-1185">Reference proteome</keyword>
<organism evidence="1 2">
    <name type="scientific">Singulisphaera acidiphila (strain ATCC BAA-1392 / DSM 18658 / VKM B-2454 / MOB10)</name>
    <dbReference type="NCBI Taxonomy" id="886293"/>
    <lineage>
        <taxon>Bacteria</taxon>
        <taxon>Pseudomonadati</taxon>
        <taxon>Planctomycetota</taxon>
        <taxon>Planctomycetia</taxon>
        <taxon>Isosphaerales</taxon>
        <taxon>Isosphaeraceae</taxon>
        <taxon>Singulisphaera</taxon>
    </lineage>
</organism>
<evidence type="ECO:0000313" key="2">
    <source>
        <dbReference type="Proteomes" id="UP000010798"/>
    </source>
</evidence>